<dbReference type="EMBL" id="OU466860">
    <property type="protein sequence ID" value="CAH2057726.1"/>
    <property type="molecule type" value="Genomic_DNA"/>
</dbReference>
<dbReference type="PANTHER" id="PTHR45987:SF6">
    <property type="entry name" value="RIBOSOMAL PROTEIN L12_ ATP-DEPENDENT CLP PROTEASE ADAPTOR PROTEIN CLPS FAMILY PROTEIN"/>
    <property type="match status" value="1"/>
</dbReference>
<dbReference type="Proteomes" id="UP000836841">
    <property type="component" value="Chromosome 4"/>
</dbReference>
<evidence type="ECO:0000313" key="5">
    <source>
        <dbReference type="Proteomes" id="UP000836841"/>
    </source>
</evidence>
<reference evidence="4 5" key="1">
    <citation type="submission" date="2022-03" db="EMBL/GenBank/DDBJ databases">
        <authorList>
            <person name="Nunn A."/>
            <person name="Chopra R."/>
            <person name="Nunn A."/>
            <person name="Contreras Garrido A."/>
        </authorList>
    </citation>
    <scope>NUCLEOTIDE SEQUENCE [LARGE SCALE GENOMIC DNA]</scope>
</reference>
<protein>
    <recommendedName>
        <fullName evidence="3">Large ribosomal subunit protein bL12 C-terminal domain-containing protein</fullName>
    </recommendedName>
</protein>
<evidence type="ECO:0000256" key="2">
    <source>
        <dbReference type="ARBA" id="ARBA00023274"/>
    </source>
</evidence>
<dbReference type="PANTHER" id="PTHR45987">
    <property type="entry name" value="39S RIBOSOMAL PROTEIN L12"/>
    <property type="match status" value="1"/>
</dbReference>
<dbReference type="SUPFAM" id="SSF54736">
    <property type="entry name" value="ClpS-like"/>
    <property type="match status" value="1"/>
</dbReference>
<organism evidence="4 5">
    <name type="scientific">Thlaspi arvense</name>
    <name type="common">Field penny-cress</name>
    <dbReference type="NCBI Taxonomy" id="13288"/>
    <lineage>
        <taxon>Eukaryota</taxon>
        <taxon>Viridiplantae</taxon>
        <taxon>Streptophyta</taxon>
        <taxon>Embryophyta</taxon>
        <taxon>Tracheophyta</taxon>
        <taxon>Spermatophyta</taxon>
        <taxon>Magnoliopsida</taxon>
        <taxon>eudicotyledons</taxon>
        <taxon>Gunneridae</taxon>
        <taxon>Pentapetalae</taxon>
        <taxon>rosids</taxon>
        <taxon>malvids</taxon>
        <taxon>Brassicales</taxon>
        <taxon>Brassicaceae</taxon>
        <taxon>Thlaspideae</taxon>
        <taxon>Thlaspi</taxon>
    </lineage>
</organism>
<dbReference type="InterPro" id="IPR013823">
    <property type="entry name" value="Ribosomal_bL12_C"/>
</dbReference>
<evidence type="ECO:0000256" key="1">
    <source>
        <dbReference type="ARBA" id="ARBA00022980"/>
    </source>
</evidence>
<dbReference type="InterPro" id="IPR000206">
    <property type="entry name" value="Ribosomal_bL12"/>
</dbReference>
<dbReference type="Pfam" id="PF00542">
    <property type="entry name" value="Ribosomal_L12"/>
    <property type="match status" value="1"/>
</dbReference>
<evidence type="ECO:0000313" key="4">
    <source>
        <dbReference type="EMBL" id="CAH2057726.1"/>
    </source>
</evidence>
<feature type="domain" description="Large ribosomal subunit protein bL12 C-terminal" evidence="3">
    <location>
        <begin position="117"/>
        <end position="164"/>
    </location>
</feature>
<keyword evidence="1" id="KW-0689">Ribosomal protein</keyword>
<dbReference type="GO" id="GO:0003729">
    <property type="term" value="F:mRNA binding"/>
    <property type="evidence" value="ECO:0007669"/>
    <property type="project" value="TreeGrafter"/>
</dbReference>
<gene>
    <name evidence="4" type="ORF">TAV2_LOCUS13319</name>
</gene>
<accession>A0AAU9S5F0</accession>
<dbReference type="InterPro" id="IPR014719">
    <property type="entry name" value="Ribosomal_bL12_C/ClpS-like"/>
</dbReference>
<keyword evidence="2" id="KW-0687">Ribonucleoprotein</keyword>
<evidence type="ECO:0000259" key="3">
    <source>
        <dbReference type="Pfam" id="PF00542"/>
    </source>
</evidence>
<dbReference type="GO" id="GO:0005840">
    <property type="term" value="C:ribosome"/>
    <property type="evidence" value="ECO:0007669"/>
    <property type="project" value="UniProtKB-KW"/>
</dbReference>
<dbReference type="AlphaFoldDB" id="A0AAU9S5F0"/>
<keyword evidence="5" id="KW-1185">Reference proteome</keyword>
<dbReference type="GO" id="GO:0003735">
    <property type="term" value="F:structural constituent of ribosome"/>
    <property type="evidence" value="ECO:0007669"/>
    <property type="project" value="InterPro"/>
</dbReference>
<dbReference type="Gene3D" id="3.30.1390.10">
    <property type="match status" value="1"/>
</dbReference>
<sequence>MQAFRNAGGRRLFATVGGNGRRFPPRRVLPKIVPGDSFGRPRPLPRLMALIKQMQGLSHKNKLKYGFIFSEILGLPKPPELPRGADENFAVKLVKFDPDKRMAVLRAVAWVKSLDSIKVVKHLSEMGLSPTLDAVENVPSVIKEGVSEEEANQIIAKIQAAGGVAVMEPME</sequence>
<dbReference type="GO" id="GO:1990904">
    <property type="term" value="C:ribonucleoprotein complex"/>
    <property type="evidence" value="ECO:0007669"/>
    <property type="project" value="UniProtKB-KW"/>
</dbReference>
<name>A0AAU9S5F0_THLAR</name>
<dbReference type="GO" id="GO:0006412">
    <property type="term" value="P:translation"/>
    <property type="evidence" value="ECO:0007669"/>
    <property type="project" value="InterPro"/>
</dbReference>
<proteinExistence type="predicted"/>